<evidence type="ECO:0000259" key="3">
    <source>
        <dbReference type="PROSITE" id="PS50025"/>
    </source>
</evidence>
<dbReference type="SUPFAM" id="SSF49899">
    <property type="entry name" value="Concanavalin A-like lectins/glucanases"/>
    <property type="match status" value="1"/>
</dbReference>
<feature type="domain" description="Laminin G" evidence="3">
    <location>
        <begin position="1"/>
        <end position="196"/>
    </location>
</feature>
<sequence length="243" mass="26599">MRKNTTSDEAAIREDSKEEHATVSEVRGTQGTPSEVVALELRGGRPFLLLDLGGGSVTIALNSSYSIADNTWHRIDVIWKDELVEMIVDLCSGDSVDHIPALHTGTPPTSLPPDAHICRGAARLPGGARILNTGQPLQVGGLAHPLPDHVSERWPESRSLPSFRGCLRNLRINREVPRVARVAAVRVPAGMDGGRLRQAHDTYVFLGQQLRQAGPLLYPTRIHYFPGAQVHHTFIINSLIKIM</sequence>
<dbReference type="CDD" id="cd00110">
    <property type="entry name" value="LamG"/>
    <property type="match status" value="1"/>
</dbReference>
<dbReference type="InterPro" id="IPR013320">
    <property type="entry name" value="ConA-like_dom_sf"/>
</dbReference>
<proteinExistence type="predicted"/>
<name>A0A5B7GVM0_PORTR</name>
<feature type="region of interest" description="Disordered" evidence="2">
    <location>
        <begin position="1"/>
        <end position="31"/>
    </location>
</feature>
<dbReference type="Proteomes" id="UP000324222">
    <property type="component" value="Unassembled WGS sequence"/>
</dbReference>
<evidence type="ECO:0000256" key="1">
    <source>
        <dbReference type="PROSITE-ProRule" id="PRU00122"/>
    </source>
</evidence>
<keyword evidence="5" id="KW-1185">Reference proteome</keyword>
<dbReference type="EMBL" id="VSRR010018522">
    <property type="protein sequence ID" value="MPC61415.1"/>
    <property type="molecule type" value="Genomic_DNA"/>
</dbReference>
<organism evidence="4 5">
    <name type="scientific">Portunus trituberculatus</name>
    <name type="common">Swimming crab</name>
    <name type="synonym">Neptunus trituberculatus</name>
    <dbReference type="NCBI Taxonomy" id="210409"/>
    <lineage>
        <taxon>Eukaryota</taxon>
        <taxon>Metazoa</taxon>
        <taxon>Ecdysozoa</taxon>
        <taxon>Arthropoda</taxon>
        <taxon>Crustacea</taxon>
        <taxon>Multicrustacea</taxon>
        <taxon>Malacostraca</taxon>
        <taxon>Eumalacostraca</taxon>
        <taxon>Eucarida</taxon>
        <taxon>Decapoda</taxon>
        <taxon>Pleocyemata</taxon>
        <taxon>Brachyura</taxon>
        <taxon>Eubrachyura</taxon>
        <taxon>Portunoidea</taxon>
        <taxon>Portunidae</taxon>
        <taxon>Portuninae</taxon>
        <taxon>Portunus</taxon>
    </lineage>
</organism>
<comment type="caution">
    <text evidence="4">The sequence shown here is derived from an EMBL/GenBank/DDBJ whole genome shotgun (WGS) entry which is preliminary data.</text>
</comment>
<gene>
    <name evidence="4" type="primary">CadN2_11</name>
    <name evidence="4" type="ORF">E2C01_055487</name>
</gene>
<dbReference type="OrthoDB" id="6252479at2759"/>
<evidence type="ECO:0000256" key="2">
    <source>
        <dbReference type="SAM" id="MobiDB-lite"/>
    </source>
</evidence>
<dbReference type="InterPro" id="IPR001791">
    <property type="entry name" value="Laminin_G"/>
</dbReference>
<comment type="caution">
    <text evidence="1">Lacks conserved residue(s) required for the propagation of feature annotation.</text>
</comment>
<protein>
    <submittedName>
        <fullName evidence="4">Putative neural-cadherin 2</fullName>
    </submittedName>
</protein>
<evidence type="ECO:0000313" key="4">
    <source>
        <dbReference type="EMBL" id="MPC61415.1"/>
    </source>
</evidence>
<accession>A0A5B7GVM0</accession>
<feature type="compositionally biased region" description="Basic and acidic residues" evidence="2">
    <location>
        <begin position="10"/>
        <end position="22"/>
    </location>
</feature>
<dbReference type="AlphaFoldDB" id="A0A5B7GVM0"/>
<dbReference type="Gene3D" id="2.60.120.200">
    <property type="match status" value="1"/>
</dbReference>
<dbReference type="PROSITE" id="PS50025">
    <property type="entry name" value="LAM_G_DOMAIN"/>
    <property type="match status" value="1"/>
</dbReference>
<evidence type="ECO:0000313" key="5">
    <source>
        <dbReference type="Proteomes" id="UP000324222"/>
    </source>
</evidence>
<dbReference type="Pfam" id="PF02210">
    <property type="entry name" value="Laminin_G_2"/>
    <property type="match status" value="1"/>
</dbReference>
<dbReference type="SMART" id="SM00282">
    <property type="entry name" value="LamG"/>
    <property type="match status" value="1"/>
</dbReference>
<reference evidence="4 5" key="1">
    <citation type="submission" date="2019-05" db="EMBL/GenBank/DDBJ databases">
        <title>Another draft genome of Portunus trituberculatus and its Hox gene families provides insights of decapod evolution.</title>
        <authorList>
            <person name="Jeong J.-H."/>
            <person name="Song I."/>
            <person name="Kim S."/>
            <person name="Choi T."/>
            <person name="Kim D."/>
            <person name="Ryu S."/>
            <person name="Kim W."/>
        </authorList>
    </citation>
    <scope>NUCLEOTIDE SEQUENCE [LARGE SCALE GENOMIC DNA]</scope>
    <source>
        <tissue evidence="4">Muscle</tissue>
    </source>
</reference>